<dbReference type="GeneID" id="85441006"/>
<dbReference type="EMBL" id="JAHLJV010000005">
    <property type="protein sequence ID" value="KAK1598284.1"/>
    <property type="molecule type" value="Genomic_DNA"/>
</dbReference>
<organism evidence="1 2">
    <name type="scientific">Colletotrichum navitas</name>
    <dbReference type="NCBI Taxonomy" id="681940"/>
    <lineage>
        <taxon>Eukaryota</taxon>
        <taxon>Fungi</taxon>
        <taxon>Dikarya</taxon>
        <taxon>Ascomycota</taxon>
        <taxon>Pezizomycotina</taxon>
        <taxon>Sordariomycetes</taxon>
        <taxon>Hypocreomycetidae</taxon>
        <taxon>Glomerellales</taxon>
        <taxon>Glomerellaceae</taxon>
        <taxon>Colletotrichum</taxon>
        <taxon>Colletotrichum graminicola species complex</taxon>
    </lineage>
</organism>
<accession>A0AAD8Q9W2</accession>
<comment type="caution">
    <text evidence="1">The sequence shown here is derived from an EMBL/GenBank/DDBJ whole genome shotgun (WGS) entry which is preliminary data.</text>
</comment>
<proteinExistence type="predicted"/>
<sequence>MTPNGNSHHHCSSGHASWVHPLFRLITPVEETCLTRRQVLVYEAIPCALDVRGKYPVKSLLWLLIMTAVKAMLDRVHPPLPRNSDEDKSIRWGHMGNNVAATIANQVRSTFPAIWFGLMMGIGGGWPSAKQDVKLGDVVVSKLGRNDDSVIRCDFGRTVGEGRFVRNSTGKKR</sequence>
<evidence type="ECO:0000313" key="1">
    <source>
        <dbReference type="EMBL" id="KAK1598284.1"/>
    </source>
</evidence>
<reference evidence="1" key="1">
    <citation type="submission" date="2021-06" db="EMBL/GenBank/DDBJ databases">
        <title>Comparative genomics, transcriptomics and evolutionary studies reveal genomic signatures of adaptation to plant cell wall in hemibiotrophic fungi.</title>
        <authorList>
            <consortium name="DOE Joint Genome Institute"/>
            <person name="Baroncelli R."/>
            <person name="Diaz J.F."/>
            <person name="Benocci T."/>
            <person name="Peng M."/>
            <person name="Battaglia E."/>
            <person name="Haridas S."/>
            <person name="Andreopoulos W."/>
            <person name="Labutti K."/>
            <person name="Pangilinan J."/>
            <person name="Floch G.L."/>
            <person name="Makela M.R."/>
            <person name="Henrissat B."/>
            <person name="Grigoriev I.V."/>
            <person name="Crouch J.A."/>
            <person name="De Vries R.P."/>
            <person name="Sukno S.A."/>
            <person name="Thon M.R."/>
        </authorList>
    </citation>
    <scope>NUCLEOTIDE SEQUENCE</scope>
    <source>
        <strain evidence="1">CBS 125086</strain>
    </source>
</reference>
<dbReference type="RefSeq" id="XP_060418989.1">
    <property type="nucleotide sequence ID" value="XM_060556766.1"/>
</dbReference>
<dbReference type="InterPro" id="IPR053137">
    <property type="entry name" value="NLR-like"/>
</dbReference>
<evidence type="ECO:0000313" key="2">
    <source>
        <dbReference type="Proteomes" id="UP001230504"/>
    </source>
</evidence>
<dbReference type="GO" id="GO:0009116">
    <property type="term" value="P:nucleoside metabolic process"/>
    <property type="evidence" value="ECO:0007669"/>
    <property type="project" value="InterPro"/>
</dbReference>
<dbReference type="Gene3D" id="3.40.50.1580">
    <property type="entry name" value="Nucleoside phosphorylase domain"/>
    <property type="match status" value="1"/>
</dbReference>
<dbReference type="GO" id="GO:0003824">
    <property type="term" value="F:catalytic activity"/>
    <property type="evidence" value="ECO:0007669"/>
    <property type="project" value="InterPro"/>
</dbReference>
<gene>
    <name evidence="1" type="ORF">LY79DRAFT_538693</name>
</gene>
<dbReference type="AlphaFoldDB" id="A0AAD8Q9W2"/>
<evidence type="ECO:0008006" key="3">
    <source>
        <dbReference type="Google" id="ProtNLM"/>
    </source>
</evidence>
<dbReference type="InterPro" id="IPR035994">
    <property type="entry name" value="Nucleoside_phosphorylase_sf"/>
</dbReference>
<dbReference type="PANTHER" id="PTHR46082">
    <property type="entry name" value="ATP/GTP-BINDING PROTEIN-RELATED"/>
    <property type="match status" value="1"/>
</dbReference>
<dbReference type="PANTHER" id="PTHR46082:SF11">
    <property type="entry name" value="AAA+ ATPASE DOMAIN-CONTAINING PROTEIN-RELATED"/>
    <property type="match status" value="1"/>
</dbReference>
<name>A0AAD8Q9W2_9PEZI</name>
<keyword evidence="2" id="KW-1185">Reference proteome</keyword>
<dbReference type="Proteomes" id="UP001230504">
    <property type="component" value="Unassembled WGS sequence"/>
</dbReference>
<protein>
    <recommendedName>
        <fullName evidence="3">Nucleoside phosphorylase domain-containing protein</fullName>
    </recommendedName>
</protein>